<dbReference type="EMBL" id="LR812634">
    <property type="protein sequence ID" value="CAC5428544.1"/>
    <property type="molecule type" value="Genomic_DNA"/>
</dbReference>
<dbReference type="Proteomes" id="UP000274082">
    <property type="component" value="Chromosome 14"/>
</dbReference>
<reference evidence="11" key="2">
    <citation type="submission" date="2011-01" db="EMBL/GenBank/DDBJ databases">
        <authorList>
            <person name="Zhao B.P."/>
            <person name="Ren Z.A."/>
            <person name="Li C.D."/>
        </authorList>
    </citation>
    <scope>NUCLEOTIDE SEQUENCE</scope>
    <source>
        <strain evidence="11">BPK282A1</strain>
    </source>
</reference>
<dbReference type="GeneID" id="13391082"/>
<dbReference type="Proteomes" id="UP000318447">
    <property type="component" value="Unassembled WGS sequence"/>
</dbReference>
<reference evidence="10" key="8">
    <citation type="submission" date="2020-06" db="EMBL/GenBank/DDBJ databases">
        <authorList>
            <person name="Camacho E."/>
            <person name="Gonzalez-de la Fuente S."/>
            <person name="Rastrojo A."/>
            <person name="Peiro-Pastor R."/>
            <person name="Solana JC."/>
            <person name="Tabera L."/>
            <person name="Gamarro F."/>
            <person name="Carrasco-Ramiro F."/>
            <person name="Requena JM."/>
            <person name="Aguado B."/>
        </authorList>
    </citation>
    <scope>NUCLEOTIDE SEQUENCE</scope>
</reference>
<dbReference type="GO" id="GO:0006612">
    <property type="term" value="P:protein targeting to membrane"/>
    <property type="evidence" value="ECO:0007669"/>
    <property type="project" value="TreeGrafter"/>
</dbReference>
<feature type="transmembrane region" description="Helical" evidence="7">
    <location>
        <begin position="48"/>
        <end position="68"/>
    </location>
</feature>
<evidence type="ECO:0000313" key="16">
    <source>
        <dbReference type="Proteomes" id="UP000318447"/>
    </source>
</evidence>
<dbReference type="OMA" id="YNIRICI"/>
<reference evidence="17" key="6">
    <citation type="submission" date="2019-02" db="EMBL/GenBank/DDBJ databases">
        <title>FDA dAtabase for Regulatory Grade micrObial Sequences (FDA-ARGOS): Supporting development and validation of Infectious Disease Dx tests.</title>
        <authorList>
            <person name="Duncan R."/>
            <person name="Fisher C."/>
            <person name="Tallon L."/>
            <person name="Sadzewicz L."/>
            <person name="Sengamalay N."/>
            <person name="Ott S."/>
            <person name="Godinez A."/>
            <person name="Nagaraj S."/>
            <person name="Vavikolanu K."/>
            <person name="Vyas G."/>
            <person name="Nadendla S."/>
            <person name="Aluvathingal J."/>
            <person name="Sichtig H."/>
        </authorList>
    </citation>
    <scope>NUCLEOTIDE SEQUENCE [LARGE SCALE GENOMIC DNA]</scope>
    <source>
        <strain evidence="17">FDAARGOS_360</strain>
    </source>
</reference>
<dbReference type="EMBL" id="RHLD01000042">
    <property type="protein sequence ID" value="TPP53545.1"/>
    <property type="molecule type" value="Genomic_DNA"/>
</dbReference>
<reference evidence="11 14" key="1">
    <citation type="journal article" date="2011" name="Genome Res.">
        <title>Whole genome sequencing of multiple Leishmania donovani clinical isolates provides insights into population structure and mechanisms of drug resistance.</title>
        <authorList>
            <person name="Downing T."/>
            <person name="Imamura H."/>
            <person name="Decuypere S."/>
            <person name="Clark T.G."/>
            <person name="Coombs G.H."/>
            <person name="Cotton J.A."/>
            <person name="Hilley J.D."/>
            <person name="de Doncker S."/>
            <person name="Maes I."/>
            <person name="Mottram J.C."/>
            <person name="Quail M.A."/>
            <person name="Rijal S."/>
            <person name="Sanders M."/>
            <person name="Schonian G."/>
            <person name="Stark O."/>
            <person name="Sundar S."/>
            <person name="Vanaerschot M."/>
            <person name="Hertz-Fowler C."/>
            <person name="Dujardin J.C."/>
            <person name="Berriman M."/>
        </authorList>
    </citation>
    <scope>NUCLEOTIDE SEQUENCE [LARGE SCALE GENOMIC DNA]</scope>
    <source>
        <strain evidence="11 14">BPK282A1</strain>
    </source>
</reference>
<evidence type="ECO:0000256" key="2">
    <source>
        <dbReference type="ARBA" id="ARBA00022679"/>
    </source>
</evidence>
<evidence type="ECO:0000256" key="5">
    <source>
        <dbReference type="ARBA" id="ARBA00023136"/>
    </source>
</evidence>
<dbReference type="EC" id="2.3.1.225" evidence="7"/>
<keyword evidence="3 7" id="KW-0812">Transmembrane</keyword>
<evidence type="ECO:0000256" key="7">
    <source>
        <dbReference type="RuleBase" id="RU079119"/>
    </source>
</evidence>
<dbReference type="VEuPathDB" id="TriTrypDB:LDHU3_14.0090"/>
<dbReference type="Proteomes" id="UP000601710">
    <property type="component" value="Chromosome 14"/>
</dbReference>
<proteinExistence type="inferred from homology"/>
<dbReference type="OrthoDB" id="9909019at2759"/>
<evidence type="ECO:0000313" key="15">
    <source>
        <dbReference type="Proteomes" id="UP000274082"/>
    </source>
</evidence>
<keyword evidence="2 7" id="KW-0808">Transferase</keyword>
<reference evidence="12" key="5">
    <citation type="submission" date="2019-02" db="EMBL/GenBank/DDBJ databases">
        <title>FDA dAtabase for Regulatory Grade micrObial Sequences (FDA-ARGOS): Supporting development and validation of Infectious Disease Dx tests.</title>
        <authorList>
            <person name="Duncan R."/>
            <person name="Fisher C."/>
            <person name="Tallon L.J."/>
            <person name="Sadzewicz L."/>
            <person name="Sengamalay N."/>
            <person name="Ott S."/>
            <person name="Godinez A."/>
            <person name="Nagaraj S."/>
            <person name="Nadendla S."/>
            <person name="Sichtig H."/>
        </authorList>
    </citation>
    <scope>NUCLEOTIDE SEQUENCE</scope>
    <source>
        <strain evidence="13">FDAARGOS_360</strain>
        <strain evidence="12">FDAARGOS_361</strain>
    </source>
</reference>
<reference evidence="14" key="3">
    <citation type="submission" date="2011-02" db="EMBL/GenBank/DDBJ databases">
        <title>Whole genome sequencing of Leishmania donovani clinical lines reveals dynamic variation related to drug resistance.</title>
        <authorList>
            <person name="Downing T."/>
            <person name="Imamura H."/>
            <person name="Sanders M."/>
            <person name="Decuypere S."/>
            <person name="Hertz-Fowler C."/>
            <person name="Clark T.G."/>
            <person name="Rijal S."/>
            <person name="Sundar S."/>
            <person name="Quail M.A."/>
            <person name="De Doncker S."/>
            <person name="Maes I."/>
            <person name="Vanaerschot M."/>
            <person name="Stark O."/>
            <person name="Schonian G."/>
            <person name="Dujardin J.C."/>
            <person name="Berriman M."/>
        </authorList>
    </citation>
    <scope>NUCLEOTIDE SEQUENCE [LARGE SCALE GENOMIC DNA]</scope>
    <source>
        <strain evidence="14">BPK282A1</strain>
    </source>
</reference>
<evidence type="ECO:0000256" key="4">
    <source>
        <dbReference type="ARBA" id="ARBA00022989"/>
    </source>
</evidence>
<evidence type="ECO:0000256" key="1">
    <source>
        <dbReference type="ARBA" id="ARBA00004141"/>
    </source>
</evidence>
<evidence type="ECO:0000313" key="13">
    <source>
        <dbReference type="EMBL" id="TPP53545.1"/>
    </source>
</evidence>
<dbReference type="EMBL" id="FR799601">
    <property type="protein sequence ID" value="CBZ32667.1"/>
    <property type="molecule type" value="Genomic_DNA"/>
</dbReference>
<comment type="subcellular location">
    <subcellularLocation>
        <location evidence="1">Membrane</location>
        <topology evidence="1">Multi-pass membrane protein</topology>
    </subcellularLocation>
</comment>
<dbReference type="VEuPathDB" id="TriTrypDB:LdBPK_140070.1"/>
<dbReference type="AlphaFoldDB" id="A0A3S7WSS8"/>
<evidence type="ECO:0000313" key="10">
    <source>
        <dbReference type="EMBL" id="CAC5428544.1"/>
    </source>
</evidence>
<comment type="domain">
    <text evidence="7">The DHHC domain is required for palmitoyltransferase activity.</text>
</comment>
<dbReference type="GO" id="GO:0016020">
    <property type="term" value="C:membrane"/>
    <property type="evidence" value="ECO:0007669"/>
    <property type="project" value="UniProtKB-SubCell"/>
</dbReference>
<evidence type="ECO:0000313" key="14">
    <source>
        <dbReference type="Proteomes" id="UP000008980"/>
    </source>
</evidence>
<dbReference type="VEuPathDB" id="TriTrypDB:LdCL_140005600"/>
<gene>
    <name evidence="13" type="ORF">CGC20_38920</name>
    <name evidence="12" type="ORF">CGC21_4440</name>
    <name evidence="11" type="ORF">LDBPK_140070</name>
    <name evidence="9" type="ORF">LdCL_140005600</name>
    <name evidence="10" type="ORF">LDHU3_14.0090</name>
</gene>
<dbReference type="Proteomes" id="UP000318821">
    <property type="component" value="Unassembled WGS sequence"/>
</dbReference>
<dbReference type="EMBL" id="RHLC01000026">
    <property type="protein sequence ID" value="TPP46189.1"/>
    <property type="molecule type" value="Genomic_DNA"/>
</dbReference>
<sequence length="279" mass="30915">MSDFEVVSSEDEEAGMITVGRSAEVPPYGHLRPFCKGKLLWSPDASHWILVLLTLAGGTLLFTLLWGSLRYTSPNILPNRWMMQLPDIIVALLAVVSATLLLCTSLTNPGILPKNNFPPSLSSSAAKDYCTTLPYCMTCHIYRPSQSGHCRRCNNCVALFDHHCRLLGCCIGELNRRYFLLFLFSTAVCSAFTSACLGYFVVVVPPKGNLVLYILFTVGLATTVLLSLVLAGYLLHNLRLIRMGLLHREYMNGAAPRSRGRASFFANLIQVFFPRKECG</sequence>
<dbReference type="InterPro" id="IPR001594">
    <property type="entry name" value="Palmitoyltrfase_DHHC"/>
</dbReference>
<dbReference type="InterPro" id="IPR039859">
    <property type="entry name" value="PFA4/ZDH16/20/ERF2-like"/>
</dbReference>
<name>A0A3S7WSS8_LEIDO</name>
<dbReference type="SMR" id="A0A3S7WSS8"/>
<dbReference type="PROSITE" id="PS50216">
    <property type="entry name" value="DHHC"/>
    <property type="match status" value="1"/>
</dbReference>
<reference evidence="16" key="7">
    <citation type="submission" date="2019-02" db="EMBL/GenBank/DDBJ databases">
        <title>FDA dAtabase for Regulatory Grade micrObial Sequences (FDA-ARGOS): Supporting development and validation of Infectious Disease Dx tests.</title>
        <authorList>
            <person name="Duncan R."/>
            <person name="Fisher C."/>
            <person name="Tallon L."/>
            <person name="Sadzewicz L."/>
            <person name="Sengamalay N."/>
            <person name="Ott S."/>
            <person name="Godinez A."/>
            <person name="Nagaraj S."/>
            <person name="Vavikolanu K."/>
            <person name="Nadendla S."/>
            <person name="Aluvathingal J."/>
            <person name="Sichtig H."/>
        </authorList>
    </citation>
    <scope>NUCLEOTIDE SEQUENCE [LARGE SCALE GENOMIC DNA]</scope>
    <source>
        <strain evidence="16">FDAARGOS_361</strain>
    </source>
</reference>
<feature type="transmembrane region" description="Helical" evidence="7">
    <location>
        <begin position="88"/>
        <end position="107"/>
    </location>
</feature>
<evidence type="ECO:0000256" key="6">
    <source>
        <dbReference type="ARBA" id="ARBA00023315"/>
    </source>
</evidence>
<dbReference type="RefSeq" id="XP_003859379.1">
    <property type="nucleotide sequence ID" value="XM_003859331.1"/>
</dbReference>
<dbReference type="GO" id="GO:0005783">
    <property type="term" value="C:endoplasmic reticulum"/>
    <property type="evidence" value="ECO:0007669"/>
    <property type="project" value="TreeGrafter"/>
</dbReference>
<feature type="domain" description="Palmitoyltransferase DHHC" evidence="8">
    <location>
        <begin position="134"/>
        <end position="252"/>
    </location>
</feature>
<feature type="transmembrane region" description="Helical" evidence="7">
    <location>
        <begin position="210"/>
        <end position="235"/>
    </location>
</feature>
<evidence type="ECO:0000256" key="3">
    <source>
        <dbReference type="ARBA" id="ARBA00022692"/>
    </source>
</evidence>
<evidence type="ECO:0000259" key="8">
    <source>
        <dbReference type="Pfam" id="PF01529"/>
    </source>
</evidence>
<keyword evidence="4 7" id="KW-1133">Transmembrane helix</keyword>
<dbReference type="Pfam" id="PF01529">
    <property type="entry name" value="DHHC"/>
    <property type="match status" value="1"/>
</dbReference>
<keyword evidence="15" id="KW-1185">Reference proteome</keyword>
<protein>
    <recommendedName>
        <fullName evidence="7">Palmitoyltransferase</fullName>
        <ecNumber evidence="7">2.3.1.225</ecNumber>
    </recommendedName>
</protein>
<dbReference type="KEGG" id="ldo:LDBPK_140070"/>
<evidence type="ECO:0000313" key="11">
    <source>
        <dbReference type="EMBL" id="CBZ32667.1"/>
    </source>
</evidence>
<keyword evidence="5 7" id="KW-0472">Membrane</keyword>
<evidence type="ECO:0000313" key="9">
    <source>
        <dbReference type="EMBL" id="AYU77248.1"/>
    </source>
</evidence>
<feature type="transmembrane region" description="Helical" evidence="7">
    <location>
        <begin position="178"/>
        <end position="204"/>
    </location>
</feature>
<comment type="similarity">
    <text evidence="7">Belongs to the DHHC palmitoyltransferase family.</text>
</comment>
<dbReference type="GO" id="GO:0019706">
    <property type="term" value="F:protein-cysteine S-palmitoyltransferase activity"/>
    <property type="evidence" value="ECO:0007669"/>
    <property type="project" value="UniProtKB-EC"/>
</dbReference>
<dbReference type="Proteomes" id="UP000008980">
    <property type="component" value="Chromosome 14"/>
</dbReference>
<dbReference type="PANTHER" id="PTHR22883">
    <property type="entry name" value="ZINC FINGER DHHC DOMAIN CONTAINING PROTEIN"/>
    <property type="match status" value="1"/>
</dbReference>
<reference evidence="9 15" key="4">
    <citation type="journal article" date="2018" name="Sci. Rep.">
        <title>A complete Leishmania donovani reference genome identifies novel genetic variations associated with virulence.</title>
        <authorList>
            <person name="Lypaczewski P."/>
            <person name="Hoshizaki J."/>
            <person name="Zhang W.-W."/>
            <person name="McCall L.-I."/>
            <person name="Torcivia-Rodriguez J."/>
            <person name="Simonyan V."/>
            <person name="Kaur A."/>
            <person name="Dewar K."/>
            <person name="Matlashewski G."/>
        </authorList>
    </citation>
    <scope>NUCLEOTIDE SEQUENCE [LARGE SCALE GENOMIC DNA]</scope>
    <source>
        <strain evidence="9 15">LdCL</strain>
    </source>
</reference>
<dbReference type="EMBL" id="CP029513">
    <property type="protein sequence ID" value="AYU77248.1"/>
    <property type="molecule type" value="Genomic_DNA"/>
</dbReference>
<dbReference type="PANTHER" id="PTHR22883:SF478">
    <property type="entry name" value="PALMITOYLTRANSFERASE"/>
    <property type="match status" value="1"/>
</dbReference>
<accession>A0A3S7WSS8</accession>
<comment type="catalytic activity">
    <reaction evidence="7">
        <text>L-cysteinyl-[protein] + hexadecanoyl-CoA = S-hexadecanoyl-L-cysteinyl-[protein] + CoA</text>
        <dbReference type="Rhea" id="RHEA:36683"/>
        <dbReference type="Rhea" id="RHEA-COMP:10131"/>
        <dbReference type="Rhea" id="RHEA-COMP:11032"/>
        <dbReference type="ChEBI" id="CHEBI:29950"/>
        <dbReference type="ChEBI" id="CHEBI:57287"/>
        <dbReference type="ChEBI" id="CHEBI:57379"/>
        <dbReference type="ChEBI" id="CHEBI:74151"/>
        <dbReference type="EC" id="2.3.1.225"/>
    </reaction>
</comment>
<dbReference type="GO" id="GO:0005794">
    <property type="term" value="C:Golgi apparatus"/>
    <property type="evidence" value="ECO:0007669"/>
    <property type="project" value="TreeGrafter"/>
</dbReference>
<organism evidence="9 15">
    <name type="scientific">Leishmania donovani</name>
    <dbReference type="NCBI Taxonomy" id="5661"/>
    <lineage>
        <taxon>Eukaryota</taxon>
        <taxon>Discoba</taxon>
        <taxon>Euglenozoa</taxon>
        <taxon>Kinetoplastea</taxon>
        <taxon>Metakinetoplastina</taxon>
        <taxon>Trypanosomatida</taxon>
        <taxon>Trypanosomatidae</taxon>
        <taxon>Leishmaniinae</taxon>
        <taxon>Leishmania</taxon>
    </lineage>
</organism>
<accession>E9BBP2</accession>
<evidence type="ECO:0000313" key="17">
    <source>
        <dbReference type="Proteomes" id="UP000318821"/>
    </source>
</evidence>
<keyword evidence="6 7" id="KW-0012">Acyltransferase</keyword>
<evidence type="ECO:0000313" key="12">
    <source>
        <dbReference type="EMBL" id="TPP46189.1"/>
    </source>
</evidence>